<dbReference type="GO" id="GO:0022857">
    <property type="term" value="F:transmembrane transporter activity"/>
    <property type="evidence" value="ECO:0007669"/>
    <property type="project" value="InterPro"/>
</dbReference>
<keyword evidence="6 8" id="KW-1133">Transmembrane helix</keyword>
<feature type="transmembrane region" description="Helical" evidence="8">
    <location>
        <begin position="412"/>
        <end position="440"/>
    </location>
</feature>
<feature type="transmembrane region" description="Helical" evidence="8">
    <location>
        <begin position="147"/>
        <end position="169"/>
    </location>
</feature>
<dbReference type="AlphaFoldDB" id="A0A918S1V8"/>
<gene>
    <name evidence="9" type="ORF">GCM10008090_33420</name>
</gene>
<evidence type="ECO:0000313" key="9">
    <source>
        <dbReference type="EMBL" id="GHA20799.1"/>
    </source>
</evidence>
<feature type="transmembrane region" description="Helical" evidence="8">
    <location>
        <begin position="353"/>
        <end position="371"/>
    </location>
</feature>
<evidence type="ECO:0000256" key="3">
    <source>
        <dbReference type="ARBA" id="ARBA00022448"/>
    </source>
</evidence>
<dbReference type="RefSeq" id="WP_189402858.1">
    <property type="nucleotide sequence ID" value="NZ_BMXA01000009.1"/>
</dbReference>
<protein>
    <submittedName>
        <fullName evidence="9">Choline transporter</fullName>
    </submittedName>
</protein>
<sequence length="662" mass="72014">MNNKESSHKNTLLGLSVDKPVFTISLAMLGCLVGYAGLNPEHSGKLFASLQAGIVQYASWYYVLVAAIILVCVTFLGFSRAGDIKLGLDHSEPEYSNLSWFAMLFSAGMGIGLMFYGVAEPVMHFMSPPKGDGATIEAAREAMRLTFFHWGLHAWSIYAIVALILGYFAHRHGLPLTLRSALYPLIGERIYGPWGTAVDVFAILGTICGIATSLGLGVIQINSGLGHLFGVPISPQVQVLLIIGTMALATVSVIMGLDAGIKRLSEFNMTLAALLLIGVVLAGPTILIFQTFMQNIGDYLSEIVSKTFNLYAYDPTDWLGGWTILYWGWWLSWAPFVGIFIARISKGRTIREFVFGAMLVPCVFNLFWMSAFGNSAIDLISTGEMANLGEIVQQDQAVALFNFLESLPMSSLLSGISLLMVVVFFVTSADSGALVLNMLSSKGATNTAIPQRVLWTIAIALVTTVLLYAGGLSALQTASIAGALPFSAALLWAIYGFFKALRADVSKREVEVNLPPGIMQAQTEDWRDQINGLLSFPEPSDVKRFLKANVKPAMNDFAHEVQSHGVECQIKDQISESGEISLVVLQSNQVNFVYRVICAEVNSSGQKTNSDSELNSIESMVQAEVHLSEGGQGYCVMGWTKAQIRMDIIGRYANHLRFLDSL</sequence>
<reference evidence="9" key="2">
    <citation type="submission" date="2020-09" db="EMBL/GenBank/DDBJ databases">
        <authorList>
            <person name="Sun Q."/>
            <person name="Kim S."/>
        </authorList>
    </citation>
    <scope>NUCLEOTIDE SEQUENCE</scope>
    <source>
        <strain evidence="9">KCTC 12711</strain>
    </source>
</reference>
<evidence type="ECO:0000256" key="8">
    <source>
        <dbReference type="SAM" id="Phobius"/>
    </source>
</evidence>
<evidence type="ECO:0000256" key="7">
    <source>
        <dbReference type="ARBA" id="ARBA00023136"/>
    </source>
</evidence>
<keyword evidence="7 8" id="KW-0472">Membrane</keyword>
<dbReference type="PROSITE" id="PS51257">
    <property type="entry name" value="PROKAR_LIPOPROTEIN"/>
    <property type="match status" value="1"/>
</dbReference>
<feature type="transmembrane region" description="Helical" evidence="8">
    <location>
        <begin position="324"/>
        <end position="341"/>
    </location>
</feature>
<evidence type="ECO:0000313" key="10">
    <source>
        <dbReference type="Proteomes" id="UP000614811"/>
    </source>
</evidence>
<evidence type="ECO:0000256" key="4">
    <source>
        <dbReference type="ARBA" id="ARBA00022475"/>
    </source>
</evidence>
<dbReference type="EMBL" id="BMXA01000009">
    <property type="protein sequence ID" value="GHA20799.1"/>
    <property type="molecule type" value="Genomic_DNA"/>
</dbReference>
<dbReference type="PROSITE" id="PS01303">
    <property type="entry name" value="BCCT"/>
    <property type="match status" value="1"/>
</dbReference>
<dbReference type="NCBIfam" id="TIGR00842">
    <property type="entry name" value="bcct"/>
    <property type="match status" value="1"/>
</dbReference>
<evidence type="ECO:0000256" key="6">
    <source>
        <dbReference type="ARBA" id="ARBA00022989"/>
    </source>
</evidence>
<organism evidence="9 10">
    <name type="scientific">Arenicella chitinivorans</name>
    <dbReference type="NCBI Taxonomy" id="1329800"/>
    <lineage>
        <taxon>Bacteria</taxon>
        <taxon>Pseudomonadati</taxon>
        <taxon>Pseudomonadota</taxon>
        <taxon>Gammaproteobacteria</taxon>
        <taxon>Arenicellales</taxon>
        <taxon>Arenicellaceae</taxon>
        <taxon>Arenicella</taxon>
    </lineage>
</organism>
<name>A0A918S1V8_9GAMM</name>
<dbReference type="Proteomes" id="UP000614811">
    <property type="component" value="Unassembled WGS sequence"/>
</dbReference>
<feature type="transmembrane region" description="Helical" evidence="8">
    <location>
        <begin position="269"/>
        <end position="292"/>
    </location>
</feature>
<comment type="subcellular location">
    <subcellularLocation>
        <location evidence="1">Cell membrane</location>
        <topology evidence="1">Multi-pass membrane protein</topology>
    </subcellularLocation>
</comment>
<dbReference type="Pfam" id="PF02028">
    <property type="entry name" value="BCCT"/>
    <property type="match status" value="1"/>
</dbReference>
<accession>A0A918S1V8</accession>
<dbReference type="PANTHER" id="PTHR30047:SF7">
    <property type="entry name" value="HIGH-AFFINITY CHOLINE TRANSPORT PROTEIN"/>
    <property type="match status" value="1"/>
</dbReference>
<dbReference type="PANTHER" id="PTHR30047">
    <property type="entry name" value="HIGH-AFFINITY CHOLINE TRANSPORT PROTEIN-RELATED"/>
    <property type="match status" value="1"/>
</dbReference>
<keyword evidence="10" id="KW-1185">Reference proteome</keyword>
<keyword evidence="4" id="KW-1003">Cell membrane</keyword>
<proteinExistence type="inferred from homology"/>
<keyword evidence="5 8" id="KW-0812">Transmembrane</keyword>
<evidence type="ECO:0000256" key="5">
    <source>
        <dbReference type="ARBA" id="ARBA00022692"/>
    </source>
</evidence>
<comment type="similarity">
    <text evidence="2">Belongs to the BCCT transporter (TC 2.A.15) family.</text>
</comment>
<feature type="transmembrane region" description="Helical" evidence="8">
    <location>
        <begin position="21"/>
        <end position="38"/>
    </location>
</feature>
<feature type="transmembrane region" description="Helical" evidence="8">
    <location>
        <begin position="477"/>
        <end position="498"/>
    </location>
</feature>
<evidence type="ECO:0000256" key="1">
    <source>
        <dbReference type="ARBA" id="ARBA00004651"/>
    </source>
</evidence>
<dbReference type="GO" id="GO:0005886">
    <property type="term" value="C:plasma membrane"/>
    <property type="evidence" value="ECO:0007669"/>
    <property type="project" value="UniProtKB-SubCell"/>
</dbReference>
<reference evidence="9" key="1">
    <citation type="journal article" date="2014" name="Int. J. Syst. Evol. Microbiol.">
        <title>Complete genome sequence of Corynebacterium casei LMG S-19264T (=DSM 44701T), isolated from a smear-ripened cheese.</title>
        <authorList>
            <consortium name="US DOE Joint Genome Institute (JGI-PGF)"/>
            <person name="Walter F."/>
            <person name="Albersmeier A."/>
            <person name="Kalinowski J."/>
            <person name="Ruckert C."/>
        </authorList>
    </citation>
    <scope>NUCLEOTIDE SEQUENCE</scope>
    <source>
        <strain evidence="9">KCTC 12711</strain>
    </source>
</reference>
<feature type="transmembrane region" description="Helical" evidence="8">
    <location>
        <begin position="58"/>
        <end position="78"/>
    </location>
</feature>
<feature type="transmembrane region" description="Helical" evidence="8">
    <location>
        <begin position="190"/>
        <end position="219"/>
    </location>
</feature>
<dbReference type="InterPro" id="IPR018093">
    <property type="entry name" value="BCCT_CS"/>
</dbReference>
<evidence type="ECO:0000256" key="2">
    <source>
        <dbReference type="ARBA" id="ARBA00005658"/>
    </source>
</evidence>
<feature type="transmembrane region" description="Helical" evidence="8">
    <location>
        <begin position="452"/>
        <end position="471"/>
    </location>
</feature>
<dbReference type="InterPro" id="IPR000060">
    <property type="entry name" value="BCCT_transptr"/>
</dbReference>
<feature type="transmembrane region" description="Helical" evidence="8">
    <location>
        <begin position="239"/>
        <end position="257"/>
    </location>
</feature>
<comment type="caution">
    <text evidence="9">The sequence shown here is derived from an EMBL/GenBank/DDBJ whole genome shotgun (WGS) entry which is preliminary data.</text>
</comment>
<feature type="transmembrane region" description="Helical" evidence="8">
    <location>
        <begin position="98"/>
        <end position="119"/>
    </location>
</feature>
<keyword evidence="3" id="KW-0813">Transport</keyword>